<dbReference type="Proteomes" id="UP001549921">
    <property type="component" value="Unassembled WGS sequence"/>
</dbReference>
<dbReference type="AlphaFoldDB" id="A0ABD0T9Y8"/>
<sequence length="200" mass="22993">MVIFSEQQRILWTITIVIVYVGSTICYPISNADGKLDKSEKRYPNGTVVGKYSYTDNEGNPIQVKYYADDSSYGVELKSVKLVTSSTEEPTGQTFQQPIVNNLLQNAETALGITSDFYNPTNIKYKINDPFEILNKDKSKNSHFKDFKTSPDYEIYFQNELNTPKKCGKEKVRVYFDKEKRKIREASDELDDIAKICSRF</sequence>
<evidence type="ECO:0000256" key="3">
    <source>
        <dbReference type="SAM" id="Phobius"/>
    </source>
</evidence>
<accession>A0ABD0T9Y8</accession>
<name>A0ABD0T9Y8_LOXSC</name>
<protein>
    <submittedName>
        <fullName evidence="4">Uncharacterized protein</fullName>
    </submittedName>
</protein>
<gene>
    <name evidence="4" type="ORF">ABMA28_015488</name>
</gene>
<keyword evidence="2" id="KW-0193">Cuticle</keyword>
<dbReference type="EMBL" id="JBEDNZ010000007">
    <property type="protein sequence ID" value="KAL0840198.1"/>
    <property type="molecule type" value="Genomic_DNA"/>
</dbReference>
<keyword evidence="3" id="KW-0472">Membrane</keyword>
<dbReference type="GO" id="GO:0042302">
    <property type="term" value="F:structural constituent of cuticle"/>
    <property type="evidence" value="ECO:0007669"/>
    <property type="project" value="UniProtKB-UniRule"/>
</dbReference>
<evidence type="ECO:0000313" key="4">
    <source>
        <dbReference type="EMBL" id="KAL0840198.1"/>
    </source>
</evidence>
<evidence type="ECO:0000256" key="2">
    <source>
        <dbReference type="PROSITE-ProRule" id="PRU00497"/>
    </source>
</evidence>
<organism evidence="4 5">
    <name type="scientific">Loxostege sticticalis</name>
    <name type="common">Beet webworm moth</name>
    <dbReference type="NCBI Taxonomy" id="481309"/>
    <lineage>
        <taxon>Eukaryota</taxon>
        <taxon>Metazoa</taxon>
        <taxon>Ecdysozoa</taxon>
        <taxon>Arthropoda</taxon>
        <taxon>Hexapoda</taxon>
        <taxon>Insecta</taxon>
        <taxon>Pterygota</taxon>
        <taxon>Neoptera</taxon>
        <taxon>Endopterygota</taxon>
        <taxon>Lepidoptera</taxon>
        <taxon>Glossata</taxon>
        <taxon>Ditrysia</taxon>
        <taxon>Pyraloidea</taxon>
        <taxon>Crambidae</taxon>
        <taxon>Pyraustinae</taxon>
        <taxon>Loxostege</taxon>
    </lineage>
</organism>
<evidence type="ECO:0000256" key="1">
    <source>
        <dbReference type="ARBA" id="ARBA00022729"/>
    </source>
</evidence>
<keyword evidence="3" id="KW-0812">Transmembrane</keyword>
<keyword evidence="1" id="KW-0732">Signal</keyword>
<dbReference type="Pfam" id="PF00379">
    <property type="entry name" value="Chitin_bind_4"/>
    <property type="match status" value="1"/>
</dbReference>
<reference evidence="4 5" key="1">
    <citation type="submission" date="2024-06" db="EMBL/GenBank/DDBJ databases">
        <title>A chromosome-level genome assembly of beet webworm, Loxostege sticticalis.</title>
        <authorList>
            <person name="Zhang Y."/>
        </authorList>
    </citation>
    <scope>NUCLEOTIDE SEQUENCE [LARGE SCALE GENOMIC DNA]</scope>
    <source>
        <strain evidence="4">AQ028</strain>
        <tissue evidence="4">Male pupae</tissue>
    </source>
</reference>
<dbReference type="InterPro" id="IPR000618">
    <property type="entry name" value="Insect_cuticle"/>
</dbReference>
<proteinExistence type="predicted"/>
<comment type="caution">
    <text evidence="4">The sequence shown here is derived from an EMBL/GenBank/DDBJ whole genome shotgun (WGS) entry which is preliminary data.</text>
</comment>
<keyword evidence="3" id="KW-1133">Transmembrane helix</keyword>
<dbReference type="PROSITE" id="PS51155">
    <property type="entry name" value="CHIT_BIND_RR_2"/>
    <property type="match status" value="1"/>
</dbReference>
<evidence type="ECO:0000313" key="5">
    <source>
        <dbReference type="Proteomes" id="UP001549921"/>
    </source>
</evidence>
<feature type="transmembrane region" description="Helical" evidence="3">
    <location>
        <begin position="12"/>
        <end position="30"/>
    </location>
</feature>